<proteinExistence type="predicted"/>
<sequence length="76" mass="8929">MLNQLKIRCGNAIPQISHASWCVTRYRKFYRSSARICIAKRPFFWPLFADLPLAASVFYVTAELRRRFILTISYPS</sequence>
<keyword evidence="2" id="KW-1185">Reference proteome</keyword>
<accession>A0ABX2NIR5</accession>
<dbReference type="Proteomes" id="UP000821598">
    <property type="component" value="Unassembled WGS sequence"/>
</dbReference>
<gene>
    <name evidence="1" type="ORF">FSB64_10565</name>
</gene>
<evidence type="ECO:0000313" key="1">
    <source>
        <dbReference type="EMBL" id="NVI04210.1"/>
    </source>
</evidence>
<organism evidence="1 2">
    <name type="scientific">Paraburkholderia youngii</name>
    <dbReference type="NCBI Taxonomy" id="2782701"/>
    <lineage>
        <taxon>Bacteria</taxon>
        <taxon>Pseudomonadati</taxon>
        <taxon>Pseudomonadota</taxon>
        <taxon>Betaproteobacteria</taxon>
        <taxon>Burkholderiales</taxon>
        <taxon>Burkholderiaceae</taxon>
        <taxon>Paraburkholderia</taxon>
    </lineage>
</organism>
<protein>
    <submittedName>
        <fullName evidence="1">Uncharacterized protein</fullName>
    </submittedName>
</protein>
<dbReference type="RefSeq" id="WP_176366552.1">
    <property type="nucleotide sequence ID" value="NZ_JBNDJL010000004.1"/>
</dbReference>
<evidence type="ECO:0000313" key="2">
    <source>
        <dbReference type="Proteomes" id="UP000821598"/>
    </source>
</evidence>
<reference evidence="1 2" key="1">
    <citation type="submission" date="2019-08" db="EMBL/GenBank/DDBJ databases">
        <title>Paraburkholderia simonii sp. nov. and P. youngii sp. nov. Brazilian and Mexican Mimosa-associated rhizobia.</title>
        <authorList>
            <person name="Mavima L."/>
            <person name="Beukes C.W."/>
            <person name="Palmer M."/>
            <person name="De Meyer S.E."/>
            <person name="James E.K."/>
            <person name="Maluk M."/>
            <person name="Avontuur J.R."/>
            <person name="Chan W.Y."/>
            <person name="Venter S.N."/>
            <person name="Steenkamp E.T."/>
        </authorList>
    </citation>
    <scope>NUCLEOTIDE SEQUENCE [LARGE SCALE GENOMIC DNA]</scope>
    <source>
        <strain evidence="1 2">JPY454</strain>
    </source>
</reference>
<name>A0ABX2NIR5_9BURK</name>
<dbReference type="EMBL" id="VOMC01000009">
    <property type="protein sequence ID" value="NVI04210.1"/>
    <property type="molecule type" value="Genomic_DNA"/>
</dbReference>
<comment type="caution">
    <text evidence="1">The sequence shown here is derived from an EMBL/GenBank/DDBJ whole genome shotgun (WGS) entry which is preliminary data.</text>
</comment>